<feature type="transmembrane region" description="Helical" evidence="7">
    <location>
        <begin position="278"/>
        <end position="299"/>
    </location>
</feature>
<dbReference type="Pfam" id="PF00854">
    <property type="entry name" value="PTR2"/>
    <property type="match status" value="2"/>
</dbReference>
<evidence type="ECO:0008006" key="10">
    <source>
        <dbReference type="Google" id="ProtNLM"/>
    </source>
</evidence>
<evidence type="ECO:0000256" key="5">
    <source>
        <dbReference type="ARBA" id="ARBA00023136"/>
    </source>
</evidence>
<feature type="transmembrane region" description="Helical" evidence="7">
    <location>
        <begin position="141"/>
        <end position="163"/>
    </location>
</feature>
<feature type="transmembrane region" description="Helical" evidence="7">
    <location>
        <begin position="345"/>
        <end position="367"/>
    </location>
</feature>
<accession>A0ABM7XBV1</accession>
<dbReference type="Gene3D" id="1.20.1250.20">
    <property type="entry name" value="MFS general substrate transporter like domains"/>
    <property type="match status" value="2"/>
</dbReference>
<dbReference type="InterPro" id="IPR018456">
    <property type="entry name" value="PTR2_symporter_CS"/>
</dbReference>
<feature type="transmembrane region" description="Helical" evidence="7">
    <location>
        <begin position="76"/>
        <end position="96"/>
    </location>
</feature>
<proteinExistence type="inferred from homology"/>
<protein>
    <recommendedName>
        <fullName evidence="10">Amino acid/peptide transporter</fullName>
    </recommendedName>
</protein>
<dbReference type="Proteomes" id="UP001162734">
    <property type="component" value="Chromosome"/>
</dbReference>
<dbReference type="PANTHER" id="PTHR11654">
    <property type="entry name" value="OLIGOPEPTIDE TRANSPORTER-RELATED"/>
    <property type="match status" value="1"/>
</dbReference>
<organism evidence="8 9">
    <name type="scientific">Anaeromyxobacter paludicola</name>
    <dbReference type="NCBI Taxonomy" id="2918171"/>
    <lineage>
        <taxon>Bacteria</taxon>
        <taxon>Pseudomonadati</taxon>
        <taxon>Myxococcota</taxon>
        <taxon>Myxococcia</taxon>
        <taxon>Myxococcales</taxon>
        <taxon>Cystobacterineae</taxon>
        <taxon>Anaeromyxobacteraceae</taxon>
        <taxon>Anaeromyxobacter</taxon>
    </lineage>
</organism>
<keyword evidence="6" id="KW-0813">Transport</keyword>
<name>A0ABM7XBV1_9BACT</name>
<dbReference type="EMBL" id="AP025592">
    <property type="protein sequence ID" value="BDG09343.1"/>
    <property type="molecule type" value="Genomic_DNA"/>
</dbReference>
<feature type="transmembrane region" description="Helical" evidence="7">
    <location>
        <begin position="102"/>
        <end position="120"/>
    </location>
</feature>
<gene>
    <name evidence="8" type="ORF">AMPC_24560</name>
</gene>
<reference evidence="9" key="1">
    <citation type="journal article" date="2022" name="Int. J. Syst. Evol. Microbiol.">
        <title>Anaeromyxobacter oryzae sp. nov., Anaeromyxobacter diazotrophicus sp. nov. and Anaeromyxobacter paludicola sp. nov., isolated from paddy soils.</title>
        <authorList>
            <person name="Itoh H."/>
            <person name="Xu Z."/>
            <person name="Mise K."/>
            <person name="Masuda Y."/>
            <person name="Ushijima N."/>
            <person name="Hayakawa C."/>
            <person name="Shiratori Y."/>
            <person name="Senoo K."/>
        </authorList>
    </citation>
    <scope>NUCLEOTIDE SEQUENCE [LARGE SCALE GENOMIC DNA]</scope>
    <source>
        <strain evidence="9">Red630</strain>
    </source>
</reference>
<dbReference type="InterPro" id="IPR036259">
    <property type="entry name" value="MFS_trans_sf"/>
</dbReference>
<feature type="transmembrane region" description="Helical" evidence="7">
    <location>
        <begin position="48"/>
        <end position="69"/>
    </location>
</feature>
<evidence type="ECO:0000313" key="8">
    <source>
        <dbReference type="EMBL" id="BDG09343.1"/>
    </source>
</evidence>
<evidence type="ECO:0000256" key="7">
    <source>
        <dbReference type="SAM" id="Phobius"/>
    </source>
</evidence>
<dbReference type="PROSITE" id="PS01023">
    <property type="entry name" value="PTR2_2"/>
    <property type="match status" value="1"/>
</dbReference>
<dbReference type="SUPFAM" id="SSF103473">
    <property type="entry name" value="MFS general substrate transporter"/>
    <property type="match status" value="1"/>
</dbReference>
<evidence type="ECO:0000313" key="9">
    <source>
        <dbReference type="Proteomes" id="UP001162734"/>
    </source>
</evidence>
<dbReference type="InterPro" id="IPR000109">
    <property type="entry name" value="POT_fam"/>
</dbReference>
<dbReference type="RefSeq" id="WP_248341491.1">
    <property type="nucleotide sequence ID" value="NZ_AP025592.1"/>
</dbReference>
<keyword evidence="9" id="KW-1185">Reference proteome</keyword>
<feature type="transmembrane region" description="Helical" evidence="7">
    <location>
        <begin position="311"/>
        <end position="333"/>
    </location>
</feature>
<keyword evidence="3 6" id="KW-0812">Transmembrane</keyword>
<dbReference type="CDD" id="cd17347">
    <property type="entry name" value="MFS_SLC15A1_2_like"/>
    <property type="match status" value="1"/>
</dbReference>
<keyword evidence="5 7" id="KW-0472">Membrane</keyword>
<sequence>MSAAERFPPQIRYIVGNEGCERFSFYGMRSILTVYMAGWLGLPDHEAAANYHLFVMACYLTPLAGGWLADRFFGRYAVILWLSLGYVAGHAVIALFESRAGLYAGLALIAAGSGGIKPCVSAFVGDQFREGQEKLVEKVYALFYWSVNMGSFSSTLLIPWLLARFGPRVAFGLPGVLMALALVVFLAGRRHYRHVPPTGPNPHGFLRVTLSRLRGREDRHPPEAVAGAAAAWRVMGLFAALLGFWALFDQHGSSWVIQARALDLRLGGVTLQPSQLSAMNPILVLGIIPLFSGVVFPWLERRGLDPTPLRRIATGMVCTTLSFVCAALLQRAIDAGGHPPAAWQAVQYLFLTVGEVLVSVTALELAYTQAPRSMKSTVMSLWFLTIAAGNLLTAWVSELNRFQGAAYFAFFAGLVLACTVLFVLVARRYRMAAFQAA</sequence>
<evidence type="ECO:0000256" key="3">
    <source>
        <dbReference type="ARBA" id="ARBA00022692"/>
    </source>
</evidence>
<feature type="transmembrane region" description="Helical" evidence="7">
    <location>
        <begin position="169"/>
        <end position="188"/>
    </location>
</feature>
<evidence type="ECO:0000256" key="4">
    <source>
        <dbReference type="ARBA" id="ARBA00022989"/>
    </source>
</evidence>
<comment type="similarity">
    <text evidence="2 6">Belongs to the major facilitator superfamily. Proton-dependent oligopeptide transporter (POT/PTR) (TC 2.A.17) family.</text>
</comment>
<evidence type="ECO:0000256" key="1">
    <source>
        <dbReference type="ARBA" id="ARBA00004141"/>
    </source>
</evidence>
<keyword evidence="4 7" id="KW-1133">Transmembrane helix</keyword>
<feature type="transmembrane region" description="Helical" evidence="7">
    <location>
        <begin position="402"/>
        <end position="425"/>
    </location>
</feature>
<feature type="transmembrane region" description="Helical" evidence="7">
    <location>
        <begin position="224"/>
        <end position="248"/>
    </location>
</feature>
<comment type="subcellular location">
    <subcellularLocation>
        <location evidence="1 6">Membrane</location>
        <topology evidence="1 6">Multi-pass membrane protein</topology>
    </subcellularLocation>
</comment>
<evidence type="ECO:0000256" key="6">
    <source>
        <dbReference type="RuleBase" id="RU003755"/>
    </source>
</evidence>
<feature type="transmembrane region" description="Helical" evidence="7">
    <location>
        <begin position="379"/>
        <end position="396"/>
    </location>
</feature>
<evidence type="ECO:0000256" key="2">
    <source>
        <dbReference type="ARBA" id="ARBA00005982"/>
    </source>
</evidence>